<protein>
    <recommendedName>
        <fullName evidence="3">DUF3077 domain-containing protein</fullName>
    </recommendedName>
</protein>
<dbReference type="EMBL" id="QRAV01000002">
    <property type="protein sequence ID" value="RDL24144.1"/>
    <property type="molecule type" value="Genomic_DNA"/>
</dbReference>
<name>A0A370SWQ7_PSEJE</name>
<evidence type="ECO:0000313" key="2">
    <source>
        <dbReference type="Proteomes" id="UP000255365"/>
    </source>
</evidence>
<evidence type="ECO:0000313" key="1">
    <source>
        <dbReference type="EMBL" id="RDL24144.1"/>
    </source>
</evidence>
<dbReference type="Proteomes" id="UP000255365">
    <property type="component" value="Unassembled WGS sequence"/>
</dbReference>
<organism evidence="1 2">
    <name type="scientific">Pseudomonas jessenii</name>
    <dbReference type="NCBI Taxonomy" id="77298"/>
    <lineage>
        <taxon>Bacteria</taxon>
        <taxon>Pseudomonadati</taxon>
        <taxon>Pseudomonadota</taxon>
        <taxon>Gammaproteobacteria</taxon>
        <taxon>Pseudomonadales</taxon>
        <taxon>Pseudomonadaceae</taxon>
        <taxon>Pseudomonas</taxon>
    </lineage>
</organism>
<evidence type="ECO:0008006" key="3">
    <source>
        <dbReference type="Google" id="ProtNLM"/>
    </source>
</evidence>
<sequence>MSTPMWNQLLVDVEREFPACSAKNARLTPDQVDRLRAIENTNDNFQVSTLHGVAAIGELIAHAANHNELNDELAMSAGWLINSLALLSMSMADAGAAAAYKLQNIPHQGAAK</sequence>
<reference evidence="1 2" key="1">
    <citation type="submission" date="2018-07" db="EMBL/GenBank/DDBJ databases">
        <title>Genome sequencing of rice bacterial endophytes.</title>
        <authorList>
            <person name="Venturi V."/>
        </authorList>
    </citation>
    <scope>NUCLEOTIDE SEQUENCE [LARGE SCALE GENOMIC DNA]</scope>
    <source>
        <strain evidence="1 2">E2333</strain>
    </source>
</reference>
<accession>A0A370SWQ7</accession>
<comment type="caution">
    <text evidence="1">The sequence shown here is derived from an EMBL/GenBank/DDBJ whole genome shotgun (WGS) entry which is preliminary data.</text>
</comment>
<dbReference type="RefSeq" id="WP_147282600.1">
    <property type="nucleotide sequence ID" value="NZ_QRAV01000002.1"/>
</dbReference>
<gene>
    <name evidence="1" type="ORF">DEU51_102402</name>
</gene>
<proteinExistence type="predicted"/>
<dbReference type="AlphaFoldDB" id="A0A370SWQ7"/>